<reference evidence="2" key="1">
    <citation type="submission" date="2024-06" db="EMBL/GenBank/DDBJ databases">
        <title>Multidecadal high mortality disease events in Australian domestic geese associated with an alphaherpesvirus, designated Anatid alphaherpesvirus 2.</title>
        <authorList>
            <person name="Kelly-Bosma M."/>
            <person name="Neave M.J."/>
        </authorList>
    </citation>
    <scope>NUCLEOTIDE SEQUENCE</scope>
    <source>
        <strain evidence="2">ACDP 22-00165</strain>
    </source>
</reference>
<dbReference type="EMBL" id="OR540300">
    <property type="protein sequence ID" value="WOL23372.1"/>
    <property type="molecule type" value="Genomic_DNA"/>
</dbReference>
<evidence type="ECO:0000256" key="1">
    <source>
        <dbReference type="SAM" id="MobiDB-lite"/>
    </source>
</evidence>
<accession>A0AAU0K7D2</accession>
<name>A0AAU0K7D2_9ALPH</name>
<evidence type="ECO:0000313" key="2">
    <source>
        <dbReference type="EMBL" id="WOL23372.1"/>
    </source>
</evidence>
<feature type="compositionally biased region" description="Basic and acidic residues" evidence="1">
    <location>
        <begin position="15"/>
        <end position="38"/>
    </location>
</feature>
<protein>
    <recommendedName>
        <fullName evidence="3">Cytoplasmic envelopment protein 3</fullName>
    </recommendedName>
</protein>
<sequence>MRKEKGDTNMAASEGPDRNRATDREPAEEEARKERKPELVIVDVGGYGCVVTDTSPGRGGDRIRKGKGMARCQQEAGQEGAGQEEEGDSLGTVPTLRHALFGPPPNKPRPLF</sequence>
<feature type="compositionally biased region" description="Pro residues" evidence="1">
    <location>
        <begin position="102"/>
        <end position="112"/>
    </location>
</feature>
<evidence type="ECO:0008006" key="3">
    <source>
        <dbReference type="Google" id="ProtNLM"/>
    </source>
</evidence>
<dbReference type="EMBL" id="OR540300">
    <property type="protein sequence ID" value="WOL23346.1"/>
    <property type="molecule type" value="Genomic_DNA"/>
</dbReference>
<organism evidence="2">
    <name type="scientific">Anatid alphaherpesvirus 2</name>
    <dbReference type="NCBI Taxonomy" id="3080522"/>
    <lineage>
        <taxon>Viruses</taxon>
        <taxon>Duplodnaviria</taxon>
        <taxon>Heunggongvirae</taxon>
        <taxon>Peploviricota</taxon>
        <taxon>Herviviricetes</taxon>
        <taxon>Herpesvirales</taxon>
        <taxon>Orthoherpesviridae</taxon>
        <taxon>Alphaherpesvirinae</taxon>
    </lineage>
</organism>
<feature type="region of interest" description="Disordered" evidence="1">
    <location>
        <begin position="1"/>
        <end position="112"/>
    </location>
</feature>
<proteinExistence type="predicted"/>